<dbReference type="GO" id="GO:0000270">
    <property type="term" value="P:peptidoglycan metabolic process"/>
    <property type="evidence" value="ECO:0007669"/>
    <property type="project" value="InterPro"/>
</dbReference>
<dbReference type="PROSITE" id="PS51257">
    <property type="entry name" value="PROKAR_LIPOPROTEIN"/>
    <property type="match status" value="1"/>
</dbReference>
<dbReference type="EC" id="4.2.2.n1" evidence="4"/>
<evidence type="ECO:0000259" key="3">
    <source>
        <dbReference type="Pfam" id="PF11873"/>
    </source>
</evidence>
<keyword evidence="4" id="KW-0456">Lyase</keyword>
<dbReference type="InterPro" id="IPR008258">
    <property type="entry name" value="Transglycosylase_SLT_dom_1"/>
</dbReference>
<evidence type="ECO:0000259" key="2">
    <source>
        <dbReference type="Pfam" id="PF01464"/>
    </source>
</evidence>
<reference evidence="4" key="1">
    <citation type="journal article" date="2020" name="J. ISSAAS">
        <title>Lactobacilli and other gastrointestinal microbiota of Peromyscus leucopus, reservoir host for agents of Lyme disease and other zoonoses in North America.</title>
        <authorList>
            <person name="Milovic A."/>
            <person name="Bassam K."/>
            <person name="Shao H."/>
            <person name="Chatzistamou I."/>
            <person name="Tufts D.M."/>
            <person name="Diuk-Wasser M."/>
            <person name="Barbour A.G."/>
        </authorList>
    </citation>
    <scope>NUCLEOTIDE SEQUENCE</scope>
    <source>
        <strain evidence="4">LL4</strain>
    </source>
</reference>
<dbReference type="Pfam" id="PF01464">
    <property type="entry name" value="SLT"/>
    <property type="match status" value="1"/>
</dbReference>
<dbReference type="PROSITE" id="PS00922">
    <property type="entry name" value="TRANSGLYCOSYLASE"/>
    <property type="match status" value="1"/>
</dbReference>
<sequence>MADTKFLSSIFAISFVGIISGCSTLNNNTHISIVDDPTMAMKQIAGERIRTYGTDQKALLKEIQKVKQEYNKMTNALSGNVAKQWGNEDVALPSASTYVRYSNHYKSKASIDFVRGIIRIETLESKNPAEALQKAIVNMLLLPQDPSKVDLYSDDDLKFDGKPFLAGLIKDQDGQDILYEWRAQRFAQYLTQNALKTRSDSKGQTISYVEVKMDGNYQNIAENKYEAIVQKYAKKYNVPASLILAIIQTESNFNPYAVSNAPAYGLMQIVPSTAGRDAYELINGKKGTPTKEMLFNPETNIEYGTAYLSILLTRYLGGVKNAQSREYCVITAYNAGAGLVLKTFHADKNTAISRINALSPSKIYDTLHTKLDSQEGRRYLMKVTTNKQNYTHIK</sequence>
<protein>
    <submittedName>
        <fullName evidence="4">Membrane-bound lytic murein transglycosylase C</fullName>
        <ecNumber evidence="4">4.2.2.n1</ecNumber>
    </submittedName>
</protein>
<organism evidence="4">
    <name type="scientific">uncultured Helicobacter sp</name>
    <dbReference type="NCBI Taxonomy" id="175537"/>
    <lineage>
        <taxon>Bacteria</taxon>
        <taxon>Pseudomonadati</taxon>
        <taxon>Campylobacterota</taxon>
        <taxon>Epsilonproteobacteria</taxon>
        <taxon>Campylobacterales</taxon>
        <taxon>Helicobacteraceae</taxon>
        <taxon>Helicobacter</taxon>
        <taxon>environmental samples</taxon>
    </lineage>
</organism>
<dbReference type="InterPro" id="IPR000189">
    <property type="entry name" value="Transglyc_AS"/>
</dbReference>
<dbReference type="CDD" id="cd16893">
    <property type="entry name" value="LT_MltC_MltE"/>
    <property type="match status" value="1"/>
</dbReference>
<dbReference type="GO" id="GO:0016020">
    <property type="term" value="C:membrane"/>
    <property type="evidence" value="ECO:0007669"/>
    <property type="project" value="InterPro"/>
</dbReference>
<accession>A0A650ELH0</accession>
<dbReference type="InterPro" id="IPR023346">
    <property type="entry name" value="Lysozyme-like_dom_sf"/>
</dbReference>
<dbReference type="PANTHER" id="PTHR37423:SF2">
    <property type="entry name" value="MEMBRANE-BOUND LYTIC MUREIN TRANSGLYCOSYLASE C"/>
    <property type="match status" value="1"/>
</dbReference>
<dbReference type="PANTHER" id="PTHR37423">
    <property type="entry name" value="SOLUBLE LYTIC MUREIN TRANSGLYCOSYLASE-RELATED"/>
    <property type="match status" value="1"/>
</dbReference>
<dbReference type="Gene3D" id="1.10.530.10">
    <property type="match status" value="1"/>
</dbReference>
<feature type="domain" description="Transglycosylase SLT" evidence="2">
    <location>
        <begin position="229"/>
        <end position="354"/>
    </location>
</feature>
<evidence type="ECO:0000313" key="4">
    <source>
        <dbReference type="EMBL" id="QGT50426.1"/>
    </source>
</evidence>
<feature type="domain" description="Murein transglycosylase-C N-terminal" evidence="3">
    <location>
        <begin position="65"/>
        <end position="224"/>
    </location>
</feature>
<dbReference type="GO" id="GO:0008933">
    <property type="term" value="F:peptidoglycan lytic transglycosylase activity"/>
    <property type="evidence" value="ECO:0007669"/>
    <property type="project" value="InterPro"/>
</dbReference>
<comment type="similarity">
    <text evidence="1">Belongs to the transglycosylase Slt family.</text>
</comment>
<name>A0A650ELH0_9HELI</name>
<dbReference type="InterPro" id="IPR024570">
    <property type="entry name" value="Murein_transglycosylaseC_N"/>
</dbReference>
<dbReference type="SUPFAM" id="SSF53955">
    <property type="entry name" value="Lysozyme-like"/>
    <property type="match status" value="1"/>
</dbReference>
<dbReference type="EMBL" id="MN577569">
    <property type="protein sequence ID" value="QGT50426.1"/>
    <property type="molecule type" value="Genomic_DNA"/>
</dbReference>
<evidence type="ECO:0000256" key="1">
    <source>
        <dbReference type="ARBA" id="ARBA00007734"/>
    </source>
</evidence>
<dbReference type="Pfam" id="PF11873">
    <property type="entry name" value="Mltc_N"/>
    <property type="match status" value="1"/>
</dbReference>
<gene>
    <name evidence="4" type="primary">mltC</name>
    <name evidence="4" type="ORF">Helico5904_0980</name>
</gene>
<proteinExistence type="inferred from homology"/>
<dbReference type="AlphaFoldDB" id="A0A650ELH0"/>